<dbReference type="InterPro" id="IPR001789">
    <property type="entry name" value="Sig_transdc_resp-reg_receiver"/>
</dbReference>
<dbReference type="PANTHER" id="PTHR37299">
    <property type="entry name" value="TRANSCRIPTIONAL REGULATOR-RELATED"/>
    <property type="match status" value="1"/>
</dbReference>
<dbReference type="Proteomes" id="UP000518300">
    <property type="component" value="Unassembled WGS sequence"/>
</dbReference>
<dbReference type="PROSITE" id="PS50110">
    <property type="entry name" value="RESPONSE_REGULATORY"/>
    <property type="match status" value="1"/>
</dbReference>
<dbReference type="InterPro" id="IPR007492">
    <property type="entry name" value="LytTR_DNA-bd_dom"/>
</dbReference>
<protein>
    <submittedName>
        <fullName evidence="4">Response regulator transcription factor</fullName>
    </submittedName>
</protein>
<dbReference type="AlphaFoldDB" id="A0A848L9M9"/>
<dbReference type="InterPro" id="IPR046947">
    <property type="entry name" value="LytR-like"/>
</dbReference>
<feature type="modified residue" description="4-aspartylphosphate" evidence="1">
    <location>
        <position position="57"/>
    </location>
</feature>
<feature type="domain" description="HTH LytTR-type" evidence="3">
    <location>
        <begin position="137"/>
        <end position="242"/>
    </location>
</feature>
<reference evidence="4 5" key="1">
    <citation type="submission" date="2020-04" db="EMBL/GenBank/DDBJ databases">
        <title>Draft genome of Pyxidicoccus fallax type strain.</title>
        <authorList>
            <person name="Whitworth D.E."/>
        </authorList>
    </citation>
    <scope>NUCLEOTIDE SEQUENCE [LARGE SCALE GENOMIC DNA]</scope>
    <source>
        <strain evidence="4 5">DSM 14698</strain>
    </source>
</reference>
<dbReference type="Gene3D" id="2.40.50.1020">
    <property type="entry name" value="LytTr DNA-binding domain"/>
    <property type="match status" value="1"/>
</dbReference>
<dbReference type="EMBL" id="JABBJJ010000035">
    <property type="protein sequence ID" value="NMO15277.1"/>
    <property type="molecule type" value="Genomic_DNA"/>
</dbReference>
<dbReference type="GO" id="GO:0000156">
    <property type="term" value="F:phosphorelay response regulator activity"/>
    <property type="evidence" value="ECO:0007669"/>
    <property type="project" value="InterPro"/>
</dbReference>
<sequence length="242" mass="27581">MADRICALLVDDERLARLELRRLLAADPNVEVVGEADGVASASALLRRLRPDVVFLDVQLVDESGFDLLEEAGDDTAVVFVTAYEHHAVRAFEVNALDYLLKPVSPRRLARTLERVRSTLAAERPEDQRVLTLEDRVLVEERGRAELVRVSDILCLRAEDDYSRLVAPGGREYLVNESLRSWEGRLPARHFLRIHRSTLVNLEHVETLERQPNDTYLLRLRGLGEPLAMSRRFASRLRERLG</sequence>
<dbReference type="Gene3D" id="3.40.50.2300">
    <property type="match status" value="1"/>
</dbReference>
<dbReference type="PROSITE" id="PS50930">
    <property type="entry name" value="HTH_LYTTR"/>
    <property type="match status" value="1"/>
</dbReference>
<dbReference type="InterPro" id="IPR011006">
    <property type="entry name" value="CheY-like_superfamily"/>
</dbReference>
<keyword evidence="1" id="KW-0597">Phosphoprotein</keyword>
<comment type="caution">
    <text evidence="4">The sequence shown here is derived from an EMBL/GenBank/DDBJ whole genome shotgun (WGS) entry which is preliminary data.</text>
</comment>
<feature type="domain" description="Response regulatory" evidence="2">
    <location>
        <begin position="6"/>
        <end position="117"/>
    </location>
</feature>
<evidence type="ECO:0000259" key="2">
    <source>
        <dbReference type="PROSITE" id="PS50110"/>
    </source>
</evidence>
<dbReference type="Pfam" id="PF04397">
    <property type="entry name" value="LytTR"/>
    <property type="match status" value="1"/>
</dbReference>
<evidence type="ECO:0000313" key="4">
    <source>
        <dbReference type="EMBL" id="NMO15277.1"/>
    </source>
</evidence>
<evidence type="ECO:0000259" key="3">
    <source>
        <dbReference type="PROSITE" id="PS50930"/>
    </source>
</evidence>
<proteinExistence type="predicted"/>
<dbReference type="Pfam" id="PF00072">
    <property type="entry name" value="Response_reg"/>
    <property type="match status" value="1"/>
</dbReference>
<name>A0A848L9M9_9BACT</name>
<dbReference type="GO" id="GO:0003677">
    <property type="term" value="F:DNA binding"/>
    <property type="evidence" value="ECO:0007669"/>
    <property type="project" value="InterPro"/>
</dbReference>
<dbReference type="SMART" id="SM00850">
    <property type="entry name" value="LytTR"/>
    <property type="match status" value="1"/>
</dbReference>
<keyword evidence="5" id="KW-1185">Reference proteome</keyword>
<gene>
    <name evidence="4" type="ORF">HG543_10480</name>
</gene>
<dbReference type="PANTHER" id="PTHR37299:SF1">
    <property type="entry name" value="STAGE 0 SPORULATION PROTEIN A HOMOLOG"/>
    <property type="match status" value="1"/>
</dbReference>
<organism evidence="4 5">
    <name type="scientific">Pyxidicoccus fallax</name>
    <dbReference type="NCBI Taxonomy" id="394095"/>
    <lineage>
        <taxon>Bacteria</taxon>
        <taxon>Pseudomonadati</taxon>
        <taxon>Myxococcota</taxon>
        <taxon>Myxococcia</taxon>
        <taxon>Myxococcales</taxon>
        <taxon>Cystobacterineae</taxon>
        <taxon>Myxococcaceae</taxon>
        <taxon>Pyxidicoccus</taxon>
    </lineage>
</organism>
<evidence type="ECO:0000256" key="1">
    <source>
        <dbReference type="PROSITE-ProRule" id="PRU00169"/>
    </source>
</evidence>
<dbReference type="SMART" id="SM00448">
    <property type="entry name" value="REC"/>
    <property type="match status" value="1"/>
</dbReference>
<dbReference type="RefSeq" id="WP_169344570.1">
    <property type="nucleotide sequence ID" value="NZ_JABBJJ010000035.1"/>
</dbReference>
<evidence type="ECO:0000313" key="5">
    <source>
        <dbReference type="Proteomes" id="UP000518300"/>
    </source>
</evidence>
<dbReference type="SUPFAM" id="SSF52172">
    <property type="entry name" value="CheY-like"/>
    <property type="match status" value="1"/>
</dbReference>
<accession>A0A848L9M9</accession>